<dbReference type="Proteomes" id="UP001320460">
    <property type="component" value="Chromosome"/>
</dbReference>
<protein>
    <recommendedName>
        <fullName evidence="4">Cytochrome b561</fullName>
    </recommendedName>
</protein>
<evidence type="ECO:0000313" key="3">
    <source>
        <dbReference type="Proteomes" id="UP001320460"/>
    </source>
</evidence>
<dbReference type="EMBL" id="AP025334">
    <property type="protein sequence ID" value="BDD50885.1"/>
    <property type="molecule type" value="Genomic_DNA"/>
</dbReference>
<keyword evidence="1" id="KW-1133">Transmembrane helix</keyword>
<proteinExistence type="predicted"/>
<keyword evidence="1" id="KW-0472">Membrane</keyword>
<reference evidence="2 3" key="1">
    <citation type="submission" date="2021-12" db="EMBL/GenBank/DDBJ databases">
        <title>Complete genome sequence of Phytobacter diazotrophicus TA9734.</title>
        <authorList>
            <person name="Kubota H."/>
            <person name="Nakayama Y."/>
            <person name="Ariyoshi T."/>
        </authorList>
    </citation>
    <scope>NUCLEOTIDE SEQUENCE [LARGE SCALE GENOMIC DNA]</scope>
    <source>
        <strain evidence="2 3">TA9734</strain>
    </source>
</reference>
<sequence>MTATTPPPLRQRYDSFTLALHWVTAASVIFLIASAHIWEQLERGTPLRKGLQAALFHHYLLRDSVLRRMLPGRAFC</sequence>
<accession>A0ABM7VUQ1</accession>
<evidence type="ECO:0000313" key="2">
    <source>
        <dbReference type="EMBL" id="BDD50885.1"/>
    </source>
</evidence>
<keyword evidence="1" id="KW-0812">Transmembrane</keyword>
<feature type="transmembrane region" description="Helical" evidence="1">
    <location>
        <begin position="20"/>
        <end position="38"/>
    </location>
</feature>
<name>A0ABM7VUQ1_9ENTR</name>
<gene>
    <name evidence="2" type="ORF">PDTA9734_23720</name>
</gene>
<organism evidence="2 3">
    <name type="scientific">Phytobacter diazotrophicus</name>
    <dbReference type="NCBI Taxonomy" id="395631"/>
    <lineage>
        <taxon>Bacteria</taxon>
        <taxon>Pseudomonadati</taxon>
        <taxon>Pseudomonadota</taxon>
        <taxon>Gammaproteobacteria</taxon>
        <taxon>Enterobacterales</taxon>
        <taxon>Enterobacteriaceae</taxon>
        <taxon>Phytobacter</taxon>
    </lineage>
</organism>
<keyword evidence="3" id="KW-1185">Reference proteome</keyword>
<evidence type="ECO:0000256" key="1">
    <source>
        <dbReference type="SAM" id="Phobius"/>
    </source>
</evidence>
<evidence type="ECO:0008006" key="4">
    <source>
        <dbReference type="Google" id="ProtNLM"/>
    </source>
</evidence>